<evidence type="ECO:0000259" key="3">
    <source>
        <dbReference type="Pfam" id="PF13439"/>
    </source>
</evidence>
<dbReference type="Proteomes" id="UP001065613">
    <property type="component" value="Chromosome"/>
</dbReference>
<evidence type="ECO:0000259" key="2">
    <source>
        <dbReference type="Pfam" id="PF00534"/>
    </source>
</evidence>
<organism evidence="4">
    <name type="scientific">Woronichinia naegeliana WA131</name>
    <dbReference type="NCBI Taxonomy" id="2824559"/>
    <lineage>
        <taxon>Bacteria</taxon>
        <taxon>Bacillati</taxon>
        <taxon>Cyanobacteriota</taxon>
        <taxon>Cyanophyceae</taxon>
        <taxon>Synechococcales</taxon>
        <taxon>Coelosphaeriaceae</taxon>
        <taxon>Woronichinia</taxon>
    </lineage>
</organism>
<dbReference type="InterPro" id="IPR028098">
    <property type="entry name" value="Glyco_trans_4-like_N"/>
</dbReference>
<dbReference type="PANTHER" id="PTHR46401:SF2">
    <property type="entry name" value="GLYCOSYLTRANSFERASE WBBK-RELATED"/>
    <property type="match status" value="1"/>
</dbReference>
<evidence type="ECO:0000313" key="4">
    <source>
        <dbReference type="EMBL" id="UXE63492.1"/>
    </source>
</evidence>
<dbReference type="PANTHER" id="PTHR46401">
    <property type="entry name" value="GLYCOSYLTRANSFERASE WBBK-RELATED"/>
    <property type="match status" value="1"/>
</dbReference>
<dbReference type="AlphaFoldDB" id="A0A977PY91"/>
<accession>A0A977PY91</accession>
<dbReference type="GO" id="GO:0009103">
    <property type="term" value="P:lipopolysaccharide biosynthetic process"/>
    <property type="evidence" value="ECO:0007669"/>
    <property type="project" value="TreeGrafter"/>
</dbReference>
<proteinExistence type="predicted"/>
<dbReference type="GO" id="GO:0016757">
    <property type="term" value="F:glycosyltransferase activity"/>
    <property type="evidence" value="ECO:0007669"/>
    <property type="project" value="InterPro"/>
</dbReference>
<reference evidence="4" key="1">
    <citation type="submission" date="2021-04" db="EMBL/GenBank/DDBJ databases">
        <title>Genome sequence of Woronichinia naegeliana from Washington state freshwater lake bloom.</title>
        <authorList>
            <person name="Dreher T.W."/>
        </authorList>
    </citation>
    <scope>NUCLEOTIDE SEQUENCE</scope>
    <source>
        <strain evidence="4">WA131</strain>
    </source>
</reference>
<dbReference type="Pfam" id="PF13439">
    <property type="entry name" value="Glyco_transf_4"/>
    <property type="match status" value="1"/>
</dbReference>
<dbReference type="KEGG" id="wna:KA717_13220"/>
<dbReference type="Pfam" id="PF00534">
    <property type="entry name" value="Glycos_transf_1"/>
    <property type="match status" value="1"/>
</dbReference>
<dbReference type="EMBL" id="CP073041">
    <property type="protein sequence ID" value="UXE63492.1"/>
    <property type="molecule type" value="Genomic_DNA"/>
</dbReference>
<name>A0A977PY91_9CYAN</name>
<dbReference type="Gene3D" id="3.40.50.2000">
    <property type="entry name" value="Glycogen Phosphorylase B"/>
    <property type="match status" value="2"/>
</dbReference>
<feature type="domain" description="Glycosyltransferase subfamily 4-like N-terminal" evidence="3">
    <location>
        <begin position="79"/>
        <end position="180"/>
    </location>
</feature>
<protein>
    <submittedName>
        <fullName evidence="4">Glycosyltransferase family 4 protein</fullName>
    </submittedName>
</protein>
<keyword evidence="1" id="KW-0808">Transferase</keyword>
<dbReference type="CDD" id="cd03809">
    <property type="entry name" value="GT4_MtfB-like"/>
    <property type="match status" value="1"/>
</dbReference>
<evidence type="ECO:0000256" key="1">
    <source>
        <dbReference type="ARBA" id="ARBA00022679"/>
    </source>
</evidence>
<dbReference type="SUPFAM" id="SSF53756">
    <property type="entry name" value="UDP-Glycosyltransferase/glycogen phosphorylase"/>
    <property type="match status" value="1"/>
</dbReference>
<sequence length="387" mass="44384">MLKVCVDATAVRGKLSGVGFYNLSLIQALQDLQRQEDFQLSVYFQPALKAWLQGNLSPSPLLANVSQHYCLPLPVTIADLLMRFPNSRLEGLERRLEQPDIVQGTDHFVFPCRHSRNILTIHDLTFIKYPQYVSKIVTTYRDRLQRSLKWTDAVITFAENTKQDLIEYFKIQPERIYVTPQASRYQINDLASEQIQSLKSQSHYDFKRPYLLFVGTLEPRKNIISLIKAFNYLKSTHKIEHQLLLIGQLGWKYESILAAMQNSPYAAEIHHLSYLSNEQVALFYSQAEVFVYPSFYEGFGLPILEAMTLGTPVITSNSSSLPEVTGDAARLINANDFLELAETIFQVISDRTLRAQLIGKGQERARQFSWTKTAQTTLQVYRSVLEF</sequence>
<gene>
    <name evidence="4" type="ORF">KA717_13220</name>
</gene>
<dbReference type="InterPro" id="IPR001296">
    <property type="entry name" value="Glyco_trans_1"/>
</dbReference>
<dbReference type="FunFam" id="3.40.50.2000:FF:000119">
    <property type="entry name" value="Glycosyl transferase group 1"/>
    <property type="match status" value="1"/>
</dbReference>
<feature type="domain" description="Glycosyl transferase family 1" evidence="2">
    <location>
        <begin position="205"/>
        <end position="363"/>
    </location>
</feature>